<comment type="caution">
    <text evidence="2">The sequence shown here is derived from an EMBL/GenBank/DDBJ whole genome shotgun (WGS) entry which is preliminary data.</text>
</comment>
<reference evidence="2 3" key="1">
    <citation type="submission" date="2019-01" db="EMBL/GenBank/DDBJ databases">
        <title>Genome sequencing of the rare red list fungi Fomitopsis rosea.</title>
        <authorList>
            <person name="Buettner E."/>
            <person name="Kellner H."/>
        </authorList>
    </citation>
    <scope>NUCLEOTIDE SEQUENCE [LARGE SCALE GENOMIC DNA]</scope>
    <source>
        <strain evidence="2 3">DSM 105464</strain>
    </source>
</reference>
<dbReference type="EMBL" id="SEKV01000479">
    <property type="protein sequence ID" value="TFY56741.1"/>
    <property type="molecule type" value="Genomic_DNA"/>
</dbReference>
<feature type="region of interest" description="Disordered" evidence="1">
    <location>
        <begin position="1"/>
        <end position="75"/>
    </location>
</feature>
<dbReference type="Proteomes" id="UP000298390">
    <property type="component" value="Unassembled WGS sequence"/>
</dbReference>
<evidence type="ECO:0000313" key="3">
    <source>
        <dbReference type="Proteomes" id="UP000298390"/>
    </source>
</evidence>
<evidence type="ECO:0000313" key="2">
    <source>
        <dbReference type="EMBL" id="TFY56741.1"/>
    </source>
</evidence>
<gene>
    <name evidence="2" type="ORF">EVJ58_g7451</name>
</gene>
<name>A0A4Y9Y5N3_9APHY</name>
<dbReference type="AlphaFoldDB" id="A0A4Y9Y5N3"/>
<feature type="compositionally biased region" description="Pro residues" evidence="1">
    <location>
        <begin position="30"/>
        <end position="42"/>
    </location>
</feature>
<accession>A0A4Y9Y5N3</accession>
<evidence type="ECO:0000256" key="1">
    <source>
        <dbReference type="SAM" id="MobiDB-lite"/>
    </source>
</evidence>
<organism evidence="2 3">
    <name type="scientific">Rhodofomes roseus</name>
    <dbReference type="NCBI Taxonomy" id="34475"/>
    <lineage>
        <taxon>Eukaryota</taxon>
        <taxon>Fungi</taxon>
        <taxon>Dikarya</taxon>
        <taxon>Basidiomycota</taxon>
        <taxon>Agaricomycotina</taxon>
        <taxon>Agaricomycetes</taxon>
        <taxon>Polyporales</taxon>
        <taxon>Rhodofomes</taxon>
    </lineage>
</organism>
<sequence>MSASNPPSDDYFQYYSSDPAMAQAADELDPPCPVKPDTPVPPRHSVLDADHSAPPGIPSHTAAVPPEDGCHLGPSPRLKWQDDDSDRLKKFLQSSTAAGHASMIAAARTPSDWAPSAPLTPGISNVYHILLPARSPLTRRSSQTIMMTGLRLVTLQRLCHATMFGMSENAPLWWLDGARLDTFVVVARIKEWTQRDGSIYVVIVDDAWTFRAMWDETTSLPDFTDPDPRYGDLVLLTAKLGYSPYGCETLDDSRREWLHLSILACHTLHLKHRRIDILEDMATCADLALHFDHAAAAEVEHERLDAITAYHCGPLRPISEHTWSIDLDIKVAIKDLDVNAASILAIKISIFHRLARRCQHFVRLLEIVADIRSALTDADLFSAQSLNEAFEVLVDQRTLRQVQHRHSIAFTVANPHLLLGRLPGPLTSLDPSFDRTPPSQDRA</sequence>
<proteinExistence type="predicted"/>
<protein>
    <submittedName>
        <fullName evidence="2">Uncharacterized protein</fullName>
    </submittedName>
</protein>